<sequence length="328" mass="37063">MKLLVGKEPFCDFAYIQEAVDFLERKPSEVSAQIHILPGVYEESVKIYRSNLALIGIGHVEIVMNRYARERDERGEEIGTFATPTLFLGGSRLLLENLVIANTAGQGDDIGQALAVYAHCDYTVFSNCILKGHQDTLFTGPLPPSPKDRPEFGGIPLRERHANCRQIYRRCLIEGTVDFIFGGATAYFEHCEIRSLRHAKEGYITAASTLKEQHYGLIFRECYLTAAQDVPEGSVYLGRPWRSHAKTVFVNCRADSHIHPEGWDNWNDPANETTVGYGEYDTSKADALRSQRVKWAECSGAGGDLWSKERVFSDSEGERKWWLQDEYL</sequence>
<comment type="caution">
    <text evidence="7">The sequence shown here is derived from an EMBL/GenBank/DDBJ whole genome shotgun (WGS) entry which is preliminary data.</text>
</comment>
<feature type="domain" description="Pectinesterase catalytic" evidence="6">
    <location>
        <begin position="164"/>
        <end position="298"/>
    </location>
</feature>
<evidence type="ECO:0000256" key="2">
    <source>
        <dbReference type="ARBA" id="ARBA00022801"/>
    </source>
</evidence>
<organism evidence="7 8">
    <name type="scientific">Paenibacillus vini</name>
    <dbReference type="NCBI Taxonomy" id="1476024"/>
    <lineage>
        <taxon>Bacteria</taxon>
        <taxon>Bacillati</taxon>
        <taxon>Bacillota</taxon>
        <taxon>Bacilli</taxon>
        <taxon>Bacillales</taxon>
        <taxon>Paenibacillaceae</taxon>
        <taxon>Paenibacillus</taxon>
    </lineage>
</organism>
<feature type="domain" description="Pectinesterase catalytic" evidence="6">
    <location>
        <begin position="4"/>
        <end position="139"/>
    </location>
</feature>
<reference evidence="7 8" key="1">
    <citation type="submission" date="2021-03" db="EMBL/GenBank/DDBJ databases">
        <title>Antimicrobial resistance genes in bacteria isolated from Japanese honey, and their potential for conferring macrolide and lincosamide resistance in the American foulbrood pathogen Paenibacillus larvae.</title>
        <authorList>
            <person name="Okamoto M."/>
            <person name="Kumagai M."/>
            <person name="Kanamori H."/>
            <person name="Takamatsu D."/>
        </authorList>
    </citation>
    <scope>NUCLEOTIDE SEQUENCE [LARGE SCALE GENOMIC DNA]</scope>
    <source>
        <strain evidence="7 8">J42TS3</strain>
    </source>
</reference>
<dbReference type="EMBL" id="BOSL01000011">
    <property type="protein sequence ID" value="GIP54398.1"/>
    <property type="molecule type" value="Genomic_DNA"/>
</dbReference>
<comment type="pathway">
    <text evidence="5">Glycan metabolism; pectin degradation; 2-dehydro-3-deoxy-D-gluconate from pectin: step 1/5.</text>
</comment>
<dbReference type="InterPro" id="IPR011050">
    <property type="entry name" value="Pectin_lyase_fold/virulence"/>
</dbReference>
<comment type="similarity">
    <text evidence="1">Belongs to the pectinesterase family.</text>
</comment>
<evidence type="ECO:0000256" key="5">
    <source>
        <dbReference type="RuleBase" id="RU000589"/>
    </source>
</evidence>
<gene>
    <name evidence="7" type="ORF">J42TS3_34330</name>
</gene>
<dbReference type="InterPro" id="IPR000070">
    <property type="entry name" value="Pectinesterase_cat"/>
</dbReference>
<keyword evidence="3 5" id="KW-0063">Aspartyl esterase</keyword>
<dbReference type="EC" id="3.1.1.11" evidence="5"/>
<dbReference type="Gene3D" id="2.160.20.10">
    <property type="entry name" value="Single-stranded right-handed beta-helix, Pectin lyase-like"/>
    <property type="match status" value="1"/>
</dbReference>
<evidence type="ECO:0000256" key="3">
    <source>
        <dbReference type="ARBA" id="ARBA00023085"/>
    </source>
</evidence>
<evidence type="ECO:0000256" key="4">
    <source>
        <dbReference type="PROSITE-ProRule" id="PRU10040"/>
    </source>
</evidence>
<proteinExistence type="inferred from homology"/>
<dbReference type="InterPro" id="IPR012334">
    <property type="entry name" value="Pectin_lyas_fold"/>
</dbReference>
<dbReference type="Pfam" id="PF01095">
    <property type="entry name" value="Pectinesterase"/>
    <property type="match status" value="2"/>
</dbReference>
<evidence type="ECO:0000313" key="8">
    <source>
        <dbReference type="Proteomes" id="UP000679992"/>
    </source>
</evidence>
<evidence type="ECO:0000313" key="7">
    <source>
        <dbReference type="EMBL" id="GIP54398.1"/>
    </source>
</evidence>
<protein>
    <recommendedName>
        <fullName evidence="5">Pectinesterase</fullName>
        <ecNumber evidence="5">3.1.1.11</ecNumber>
    </recommendedName>
</protein>
<accession>A0ABQ4MEL3</accession>
<dbReference type="PANTHER" id="PTHR31321">
    <property type="entry name" value="ACYL-COA THIOESTER HYDROLASE YBHC-RELATED"/>
    <property type="match status" value="1"/>
</dbReference>
<keyword evidence="8" id="KW-1185">Reference proteome</keyword>
<dbReference type="PROSITE" id="PS00503">
    <property type="entry name" value="PECTINESTERASE_2"/>
    <property type="match status" value="1"/>
</dbReference>
<dbReference type="PANTHER" id="PTHR31321:SF57">
    <property type="entry name" value="PECTINESTERASE 53-RELATED"/>
    <property type="match status" value="1"/>
</dbReference>
<dbReference type="Proteomes" id="UP000679992">
    <property type="component" value="Unassembled WGS sequence"/>
</dbReference>
<dbReference type="InterPro" id="IPR033131">
    <property type="entry name" value="Pectinesterase_Asp_AS"/>
</dbReference>
<dbReference type="SUPFAM" id="SSF51126">
    <property type="entry name" value="Pectin lyase-like"/>
    <property type="match status" value="1"/>
</dbReference>
<feature type="active site" evidence="4">
    <location>
        <position position="178"/>
    </location>
</feature>
<name>A0ABQ4MEL3_9BACL</name>
<keyword evidence="2 5" id="KW-0378">Hydrolase</keyword>
<evidence type="ECO:0000259" key="6">
    <source>
        <dbReference type="Pfam" id="PF01095"/>
    </source>
</evidence>
<comment type="catalytic activity">
    <reaction evidence="5">
        <text>[(1-&gt;4)-alpha-D-galacturonosyl methyl ester](n) + n H2O = [(1-&gt;4)-alpha-D-galacturonosyl](n) + n methanol + n H(+)</text>
        <dbReference type="Rhea" id="RHEA:22380"/>
        <dbReference type="Rhea" id="RHEA-COMP:14570"/>
        <dbReference type="Rhea" id="RHEA-COMP:14573"/>
        <dbReference type="ChEBI" id="CHEBI:15377"/>
        <dbReference type="ChEBI" id="CHEBI:15378"/>
        <dbReference type="ChEBI" id="CHEBI:17790"/>
        <dbReference type="ChEBI" id="CHEBI:140522"/>
        <dbReference type="ChEBI" id="CHEBI:140523"/>
        <dbReference type="EC" id="3.1.1.11"/>
    </reaction>
</comment>
<evidence type="ECO:0000256" key="1">
    <source>
        <dbReference type="ARBA" id="ARBA00008891"/>
    </source>
</evidence>